<gene>
    <name evidence="2" type="ORF">UFOVP1179_34</name>
    <name evidence="1" type="ORF">UFOVP524_17</name>
</gene>
<name>A0A6J5MU20_9CAUD</name>
<evidence type="ECO:0000313" key="1">
    <source>
        <dbReference type="EMBL" id="CAB4148556.1"/>
    </source>
</evidence>
<sequence>MTIVESGCCCDGANQVMYVANACWPYRSRAFSFVEPTGSDVTTAFDGSNIDSTNPPTSTPAIVWMVGAGGGSQSSDVIGGAGAILEKQTTLPASSTVKVGQGGFGSTGTASNVATVFGGGRKGAANATAYGQSYGGGATGWTGASGMIAGGGGGGGSQEFFTQYVTDANGGDAGIASAIDPCGHTGCGSGANGVTPGTGGTLGTQATATAGLGGTGDAQVSGAAGGGGGGGGYAGGGKGTNTAGTPPVYGGGPGGGGDSIGYTVGTSEAGLNGLTQANGVSVSAGDGGIEGQGNDGYAVISWRKCEECQCPEASTGLPPALYICLTQEQVDLIVAATSACEFQSYGLYYIVFNYLGFPFMLETKPFSEGPVPIDPNRKCTRTVLTKDIDVSATYYSSDLDECCQVTEAVLYNSLCTSACVDTCPEVLYLCGQYMDSIGVPACRDPNKFYRIDYKGCIYLLGSASNAQCVTDVYDPLNVGSYGGETTNPPTQYFYEVGPNVFDGGFFCCSPITITASVNWSSVVAVVQYTDVCNDGTDSFPLITSNPGTGSGTFTFVCESAVDGIALMASPNACVPMSNPCSCGKKPCDVNNTTFQTSGGNCNSASVDPCASQVTQKFLNMSMELVGDPGSVAAVALTLTRSTASSGTTWASVDPVNGVIYVDDCIFQGSGQTKDFAAAIANALDGCISTTVGQKFWLGQRCCTLTPQDCERCRGGSDDWVLSSISTTVAVFSAKYTVWGVINASYIYQELGCRFCAGDGSPEDPFVNVLGCCSGDGYPCSASWTSQYVAEVPDLSPTGSSFMPCVLDSDSCQSAGAPITDQGGGNIVLS</sequence>
<proteinExistence type="predicted"/>
<evidence type="ECO:0000313" key="2">
    <source>
        <dbReference type="EMBL" id="CAB4188461.1"/>
    </source>
</evidence>
<organism evidence="1">
    <name type="scientific">uncultured Caudovirales phage</name>
    <dbReference type="NCBI Taxonomy" id="2100421"/>
    <lineage>
        <taxon>Viruses</taxon>
        <taxon>Duplodnaviria</taxon>
        <taxon>Heunggongvirae</taxon>
        <taxon>Uroviricota</taxon>
        <taxon>Caudoviricetes</taxon>
        <taxon>Peduoviridae</taxon>
        <taxon>Maltschvirus</taxon>
        <taxon>Maltschvirus maltsch</taxon>
    </lineage>
</organism>
<protein>
    <submittedName>
        <fullName evidence="1">Uncharacterized protein</fullName>
    </submittedName>
</protein>
<reference evidence="1" key="1">
    <citation type="submission" date="2020-04" db="EMBL/GenBank/DDBJ databases">
        <authorList>
            <person name="Chiriac C."/>
            <person name="Salcher M."/>
            <person name="Ghai R."/>
            <person name="Kavagutti S V."/>
        </authorList>
    </citation>
    <scope>NUCLEOTIDE SEQUENCE</scope>
</reference>
<dbReference type="EMBL" id="LR797126">
    <property type="protein sequence ID" value="CAB4188461.1"/>
    <property type="molecule type" value="Genomic_DNA"/>
</dbReference>
<dbReference type="EMBL" id="LR796505">
    <property type="protein sequence ID" value="CAB4148556.1"/>
    <property type="molecule type" value="Genomic_DNA"/>
</dbReference>
<accession>A0A6J5MU20</accession>